<reference evidence="2 3" key="1">
    <citation type="submission" date="2019-07" db="EMBL/GenBank/DDBJ databases">
        <title>Diversity of Bacteria from Kongsfjorden, Arctic.</title>
        <authorList>
            <person name="Yu Y."/>
        </authorList>
    </citation>
    <scope>NUCLEOTIDE SEQUENCE [LARGE SCALE GENOMIC DNA]</scope>
    <source>
        <strain evidence="2 3">SM1923</strain>
    </source>
</reference>
<dbReference type="EMBL" id="VNFH01000006">
    <property type="protein sequence ID" value="TVU70223.1"/>
    <property type="molecule type" value="Genomic_DNA"/>
</dbReference>
<dbReference type="Proteomes" id="UP000319941">
    <property type="component" value="Unassembled WGS sequence"/>
</dbReference>
<protein>
    <submittedName>
        <fullName evidence="2">DUF4123 domain-containing protein</fullName>
    </submittedName>
</protein>
<sequence length="323" mass="37774">MMTMPAPLHCEGNRMTDVISDMREDSRVVQATDKASEPLSELVAQHRFALLNPLTVEEMDWSDLPSQPLENAAAKIRPHLMPRLVRLHELSDDQRDALTTRIERYQKRGSAFFCALLETQASTERVATHLQEHLVQRRKGDSRRWWLRFYDPLVFRHLCWQWQDDQLDRLLGPISAWCWPGEGGQWYRRRYQADTEARYSYLFLEPQQWTQIDRITLLNACLMNLQVFAPQQPQAPALWQWVDNLIVNARNIPLASDRDCQRYVEQAICHHPDIHAHPELRARLDRIREQGGSYITACKDLDAATLERLAADMNSRITRKEAP</sequence>
<dbReference type="Pfam" id="PF13503">
    <property type="entry name" value="DUF4123"/>
    <property type="match status" value="1"/>
</dbReference>
<name>A0A558HM66_9GAMM</name>
<feature type="domain" description="DUF4123" evidence="1">
    <location>
        <begin position="79"/>
        <end position="168"/>
    </location>
</feature>
<evidence type="ECO:0000313" key="2">
    <source>
        <dbReference type="EMBL" id="TVU70223.1"/>
    </source>
</evidence>
<dbReference type="InterPro" id="IPR025391">
    <property type="entry name" value="DUF4123"/>
</dbReference>
<accession>A0A558HM66</accession>
<comment type="caution">
    <text evidence="2">The sequence shown here is derived from an EMBL/GenBank/DDBJ whole genome shotgun (WGS) entry which is preliminary data.</text>
</comment>
<proteinExistence type="predicted"/>
<keyword evidence="3" id="KW-1185">Reference proteome</keyword>
<gene>
    <name evidence="2" type="ORF">FQP86_10545</name>
</gene>
<evidence type="ECO:0000259" key="1">
    <source>
        <dbReference type="Pfam" id="PF13503"/>
    </source>
</evidence>
<evidence type="ECO:0000313" key="3">
    <source>
        <dbReference type="Proteomes" id="UP000319941"/>
    </source>
</evidence>
<dbReference type="OrthoDB" id="8584274at2"/>
<dbReference type="AlphaFoldDB" id="A0A558HM66"/>
<organism evidence="2 3">
    <name type="scientific">Cobetia crustatorum</name>
    <dbReference type="NCBI Taxonomy" id="553385"/>
    <lineage>
        <taxon>Bacteria</taxon>
        <taxon>Pseudomonadati</taxon>
        <taxon>Pseudomonadota</taxon>
        <taxon>Gammaproteobacteria</taxon>
        <taxon>Oceanospirillales</taxon>
        <taxon>Halomonadaceae</taxon>
        <taxon>Cobetia</taxon>
    </lineage>
</organism>